<reference evidence="5" key="3">
    <citation type="journal article" date="2010" name="Genome Res.">
        <title>Population genomic sequencing of Coccidioides fungi reveals recent hybridization and transposon control.</title>
        <authorList>
            <person name="Neafsey D.E."/>
            <person name="Barker B.M."/>
            <person name="Sharpton T.J."/>
            <person name="Stajich J.E."/>
            <person name="Park D.J."/>
            <person name="Whiston E."/>
            <person name="Hung C.-Y."/>
            <person name="McMahan C."/>
            <person name="White J."/>
            <person name="Sykes S."/>
            <person name="Heiman D."/>
            <person name="Young S."/>
            <person name="Zeng Q."/>
            <person name="Abouelleil A."/>
            <person name="Aftuck L."/>
            <person name="Bessette D."/>
            <person name="Brown A."/>
            <person name="FitzGerald M."/>
            <person name="Lui A."/>
            <person name="Macdonald J.P."/>
            <person name="Priest M."/>
            <person name="Orbach M.J."/>
            <person name="Galgiani J.N."/>
            <person name="Kirkland T.N."/>
            <person name="Cole G.T."/>
            <person name="Birren B.W."/>
            <person name="Henn M.R."/>
            <person name="Taylor J.W."/>
            <person name="Rounsley S.D."/>
        </authorList>
    </citation>
    <scope>NUCLEOTIDE SEQUENCE [LARGE SCALE GENOMIC DNA]</scope>
    <source>
        <strain evidence="5">RMSCC 3488</strain>
    </source>
</reference>
<evidence type="ECO:0000313" key="4">
    <source>
        <dbReference type="EMBL" id="KMM71790.1"/>
    </source>
</evidence>
<reference evidence="4 5" key="1">
    <citation type="submission" date="2007-06" db="EMBL/GenBank/DDBJ databases">
        <title>The Genome Sequence of Coccidioides posadasii RMSCC_3488.</title>
        <authorList>
            <consortium name="Coccidioides Genome Resources Consortium"/>
            <consortium name="The Broad Institute Genome Sequencing Platform"/>
            <person name="Henn M.R."/>
            <person name="Sykes S."/>
            <person name="Young S."/>
            <person name="Jaffe D."/>
            <person name="Berlin A."/>
            <person name="Alvarez P."/>
            <person name="Butler J."/>
            <person name="Gnerre S."/>
            <person name="Grabherr M."/>
            <person name="Mauceli E."/>
            <person name="Brockman W."/>
            <person name="Kodira C."/>
            <person name="Alvarado L."/>
            <person name="Zeng Q."/>
            <person name="Crawford M."/>
            <person name="Antoine C."/>
            <person name="Devon K."/>
            <person name="Galgiani J."/>
            <person name="Orsborn K."/>
            <person name="Lewis M.L."/>
            <person name="Nusbaum C."/>
            <person name="Galagan J."/>
            <person name="Birren B."/>
        </authorList>
    </citation>
    <scope>NUCLEOTIDE SEQUENCE [LARGE SCALE GENOMIC DNA]</scope>
    <source>
        <strain evidence="4 5">RMSCC 3488</strain>
    </source>
</reference>
<dbReference type="EMBL" id="DS268113">
    <property type="protein sequence ID" value="KMM71790.1"/>
    <property type="molecule type" value="Genomic_DNA"/>
</dbReference>
<reference evidence="5" key="2">
    <citation type="journal article" date="2009" name="Genome Res.">
        <title>Comparative genomic analyses of the human fungal pathogens Coccidioides and their relatives.</title>
        <authorList>
            <person name="Sharpton T.J."/>
            <person name="Stajich J.E."/>
            <person name="Rounsley S.D."/>
            <person name="Gardner M.J."/>
            <person name="Wortman J.R."/>
            <person name="Jordar V.S."/>
            <person name="Maiti R."/>
            <person name="Kodira C.D."/>
            <person name="Neafsey D.E."/>
            <person name="Zeng Q."/>
            <person name="Hung C.-Y."/>
            <person name="McMahan C."/>
            <person name="Muszewska A."/>
            <person name="Grynberg M."/>
            <person name="Mandel M.A."/>
            <person name="Kellner E.M."/>
            <person name="Barker B.M."/>
            <person name="Galgiani J.N."/>
            <person name="Orbach M.J."/>
            <person name="Kirkland T.N."/>
            <person name="Cole G.T."/>
            <person name="Henn M.R."/>
            <person name="Birren B.W."/>
            <person name="Taylor J.W."/>
        </authorList>
    </citation>
    <scope>NUCLEOTIDE SEQUENCE [LARGE SCALE GENOMIC DNA]</scope>
    <source>
        <strain evidence="5">RMSCC 3488</strain>
    </source>
</reference>
<feature type="region of interest" description="Disordered" evidence="2">
    <location>
        <begin position="693"/>
        <end position="714"/>
    </location>
</feature>
<keyword evidence="1" id="KW-0175">Coiled coil</keyword>
<dbReference type="Proteomes" id="UP000054567">
    <property type="component" value="Unassembled WGS sequence"/>
</dbReference>
<keyword evidence="3" id="KW-0472">Membrane</keyword>
<keyword evidence="3" id="KW-0812">Transmembrane</keyword>
<sequence>MQSLWFRSAPPTCTCRCISCLSTGSNAVSNRAAAAASRRRLLLGNSITMFYSTIFVTAVMLDTKSKGKRRLEREKEIEAVKAEVREMKEEEHRILESLARRWRPLQRSFRSARRQYSTAASPVAEYERYRSMASQSTKELYEDAPEIPSQTIPENEDEQEPFEGAPEITPTRKRAIRLLAMRMLGIRLLLRPSIAHTYGTESKTRVHNPKPVNLSVDELLEKLEVVQRRLMQIKFSSKAYYGDVCVDINLDDHGRLLQTRNAASYKLLSLFNFYESGSISVDHLISEVARILIAAEEPLSPRGVETLISKFARARMNDVVKMAMDSLFKNSFPLTIPVIVSSLSWFSKARDLSGFENFLDLLRTPDPFVDMPLRWHSTNIGGVEIAIPPSSTPSPFVLNSLIACALQFDQPHKADAWLDVLRAMGFSDTIPTLGAYLRYYSLRADWTKGRHVLMRAVFYLLSSRNHPRHEIERLILYMIILCETCGRKQIADLIVDAAVSSGVRWEHSTSSRDSRPALLWAVQKWRDASIDSVDSVGDLSPGERYFQFARKIEPGIRRVVEEFLPEDDLTQQRMRLQESFNMKYYKLITNFGDSPSRHTSTVKDPIDEFESTRTELRRLRGVVSLQGAVIAKLEASISSPPRTHGRAPWHTKSSIHARTQDNMANREFGGFPNNLRGNRYRLGSILNRGGFARNNKEENQTASVDIRDGTEVPR</sequence>
<feature type="compositionally biased region" description="Basic and acidic residues" evidence="2">
    <location>
        <begin position="694"/>
        <end position="714"/>
    </location>
</feature>
<dbReference type="VEuPathDB" id="FungiDB:CPAG_08091"/>
<proteinExistence type="predicted"/>
<evidence type="ECO:0000313" key="5">
    <source>
        <dbReference type="Proteomes" id="UP000054567"/>
    </source>
</evidence>
<dbReference type="OrthoDB" id="185373at2759"/>
<evidence type="ECO:0000256" key="2">
    <source>
        <dbReference type="SAM" id="MobiDB-lite"/>
    </source>
</evidence>
<dbReference type="AlphaFoldDB" id="A0A0J6FQP7"/>
<evidence type="ECO:0000256" key="1">
    <source>
        <dbReference type="SAM" id="Coils"/>
    </source>
</evidence>
<gene>
    <name evidence="4" type="ORF">CPAG_08091</name>
</gene>
<name>A0A0J6FQP7_COCPO</name>
<feature type="coiled-coil region" evidence="1">
    <location>
        <begin position="70"/>
        <end position="97"/>
    </location>
</feature>
<protein>
    <submittedName>
        <fullName evidence="4">Uncharacterized protein</fullName>
    </submittedName>
</protein>
<organism evidence="4 5">
    <name type="scientific">Coccidioides posadasii RMSCC 3488</name>
    <dbReference type="NCBI Taxonomy" id="454284"/>
    <lineage>
        <taxon>Eukaryota</taxon>
        <taxon>Fungi</taxon>
        <taxon>Dikarya</taxon>
        <taxon>Ascomycota</taxon>
        <taxon>Pezizomycotina</taxon>
        <taxon>Eurotiomycetes</taxon>
        <taxon>Eurotiomycetidae</taxon>
        <taxon>Onygenales</taxon>
        <taxon>Onygenaceae</taxon>
        <taxon>Coccidioides</taxon>
    </lineage>
</organism>
<feature type="transmembrane region" description="Helical" evidence="3">
    <location>
        <begin position="41"/>
        <end position="61"/>
    </location>
</feature>
<evidence type="ECO:0000256" key="3">
    <source>
        <dbReference type="SAM" id="Phobius"/>
    </source>
</evidence>
<accession>A0A0J6FQP7</accession>
<keyword evidence="3" id="KW-1133">Transmembrane helix</keyword>